<keyword evidence="5 7" id="KW-1133">Transmembrane helix</keyword>
<name>A0ABS7F328_9PROT</name>
<comment type="subcellular location">
    <subcellularLocation>
        <location evidence="1">Cell membrane</location>
        <topology evidence="1">Multi-pass membrane protein</topology>
    </subcellularLocation>
</comment>
<feature type="transmembrane region" description="Helical" evidence="7">
    <location>
        <begin position="234"/>
        <end position="253"/>
    </location>
</feature>
<evidence type="ECO:0000313" key="9">
    <source>
        <dbReference type="EMBL" id="MBW8270015.1"/>
    </source>
</evidence>
<evidence type="ECO:0000256" key="3">
    <source>
        <dbReference type="ARBA" id="ARBA00022679"/>
    </source>
</evidence>
<proteinExistence type="predicted"/>
<feature type="transmembrane region" description="Helical" evidence="7">
    <location>
        <begin position="205"/>
        <end position="228"/>
    </location>
</feature>
<feature type="transmembrane region" description="Helical" evidence="7">
    <location>
        <begin position="451"/>
        <end position="471"/>
    </location>
</feature>
<reference evidence="9 10" key="1">
    <citation type="submission" date="2021-08" db="EMBL/GenBank/DDBJ databases">
        <title>Caldovatus sediminis gen. nov., sp. nov., a moderately thermophilic bacterium isolated from a hot spring.</title>
        <authorList>
            <person name="Hu C.-J."/>
            <person name="Li W.-J."/>
            <person name="Xian W.-D."/>
        </authorList>
    </citation>
    <scope>NUCLEOTIDE SEQUENCE [LARGE SCALE GENOMIC DNA]</scope>
    <source>
        <strain evidence="9 10">SYSU G05006</strain>
    </source>
</reference>
<organism evidence="9 10">
    <name type="scientific">Caldovatus aquaticus</name>
    <dbReference type="NCBI Taxonomy" id="2865671"/>
    <lineage>
        <taxon>Bacteria</taxon>
        <taxon>Pseudomonadati</taxon>
        <taxon>Pseudomonadota</taxon>
        <taxon>Alphaproteobacteria</taxon>
        <taxon>Acetobacterales</taxon>
        <taxon>Roseomonadaceae</taxon>
        <taxon>Caldovatus</taxon>
    </lineage>
</organism>
<feature type="transmembrane region" description="Helical" evidence="7">
    <location>
        <begin position="50"/>
        <end position="68"/>
    </location>
</feature>
<keyword evidence="10" id="KW-1185">Reference proteome</keyword>
<sequence>MSRAWPLLRAYGPTVFGLALLVGAIYVLQREFRGLSVAEIGAALRAIPPASLWLAAGWTVAAYLLLTVYDRLGSIYAGHPVDYARTSLASFCAYTLAHNIGFAAVSGAAVRYRFYAAWGLSPLEIAKVVAFTSLTFGLGGFALGGAVLMFEPEMVPWVGDAASHWVVRAFALLLWAVVVAYVTLARFVPHLNLFGHRIDLPGFRMAIAQTALASTEVAVTAAIFYTLLPPAPDLTFLKFLGVYVAALTAGLLAHVPGGIGVFDGTMLLGLQPYLGTAQLVGALLLFRLYYYIVPLFLAGALFAAFELSQRRAALARITAAVGGGAPFEVPALASLVGLGGTVLLFIGALPTGGSDIEAWGGRAAALASHFAASVVGSLLLVMGYGLMRRLRIAWAAALALLLLGALITGLRGDTWWVWGAFLLVAGLLAAVRGAFYRDARLLAEPLSGETLFALGAVAGCAIVLALVAYGGRVAGESWWGVVLSPDAPDSLRFTVGLAAVLLLVALARLLRPARFGPVPYDAETRRRLAALGALAPAEADGAVFGEQGRAGFAFLKREGVWLGLGDPMGEERDRISAIWRFRDICERAGVDPAFWRVGPELLRVYADIGLTAFPILTPEARGLRYLACRAERDLERLRALLPEEPGQAARAPARATA</sequence>
<keyword evidence="2" id="KW-1003">Cell membrane</keyword>
<feature type="transmembrane region" description="Helical" evidence="7">
    <location>
        <begin position="12"/>
        <end position="29"/>
    </location>
</feature>
<feature type="transmembrane region" description="Helical" evidence="7">
    <location>
        <begin position="363"/>
        <end position="385"/>
    </location>
</feature>
<feature type="transmembrane region" description="Helical" evidence="7">
    <location>
        <begin position="491"/>
        <end position="510"/>
    </location>
</feature>
<feature type="transmembrane region" description="Helical" evidence="7">
    <location>
        <begin position="88"/>
        <end position="108"/>
    </location>
</feature>
<comment type="caution">
    <text evidence="9">The sequence shown here is derived from an EMBL/GenBank/DDBJ whole genome shotgun (WGS) entry which is preliminary data.</text>
</comment>
<evidence type="ECO:0000256" key="4">
    <source>
        <dbReference type="ARBA" id="ARBA00022692"/>
    </source>
</evidence>
<evidence type="ECO:0000313" key="10">
    <source>
        <dbReference type="Proteomes" id="UP001519924"/>
    </source>
</evidence>
<dbReference type="EMBL" id="JAHZUY010000027">
    <property type="protein sequence ID" value="MBW8270015.1"/>
    <property type="molecule type" value="Genomic_DNA"/>
</dbReference>
<feature type="transmembrane region" description="Helical" evidence="7">
    <location>
        <begin position="162"/>
        <end position="184"/>
    </location>
</feature>
<dbReference type="PANTHER" id="PTHR34697:SF2">
    <property type="entry name" value="PHOSPHATIDYLGLYCEROL LYSYLTRANSFERASE"/>
    <property type="match status" value="1"/>
</dbReference>
<feature type="domain" description="Phosphatidylglycerol lysyltransferase C-terminal" evidence="8">
    <location>
        <begin position="542"/>
        <end position="613"/>
    </location>
</feature>
<dbReference type="Pfam" id="PF03706">
    <property type="entry name" value="LPG_synthase_TM"/>
    <property type="match status" value="1"/>
</dbReference>
<evidence type="ECO:0000256" key="7">
    <source>
        <dbReference type="SAM" id="Phobius"/>
    </source>
</evidence>
<dbReference type="InterPro" id="IPR022791">
    <property type="entry name" value="L-PG_synthase/AglD"/>
</dbReference>
<evidence type="ECO:0000256" key="6">
    <source>
        <dbReference type="ARBA" id="ARBA00023136"/>
    </source>
</evidence>
<dbReference type="Proteomes" id="UP001519924">
    <property type="component" value="Unassembled WGS sequence"/>
</dbReference>
<accession>A0ABS7F328</accession>
<dbReference type="Pfam" id="PF09924">
    <property type="entry name" value="LPG_synthase_C"/>
    <property type="match status" value="1"/>
</dbReference>
<evidence type="ECO:0000259" key="8">
    <source>
        <dbReference type="Pfam" id="PF09924"/>
    </source>
</evidence>
<protein>
    <submittedName>
        <fullName evidence="9">Phosphatidylglycerol lysyltransferase domain-containing protein</fullName>
    </submittedName>
</protein>
<dbReference type="InterPro" id="IPR051211">
    <property type="entry name" value="PG_lysyltransferase"/>
</dbReference>
<feature type="transmembrane region" description="Helical" evidence="7">
    <location>
        <begin position="289"/>
        <end position="308"/>
    </location>
</feature>
<evidence type="ECO:0000256" key="2">
    <source>
        <dbReference type="ARBA" id="ARBA00022475"/>
    </source>
</evidence>
<evidence type="ECO:0000256" key="5">
    <source>
        <dbReference type="ARBA" id="ARBA00022989"/>
    </source>
</evidence>
<dbReference type="RefSeq" id="WP_220117762.1">
    <property type="nucleotide sequence ID" value="NZ_JAHZUY010000027.1"/>
</dbReference>
<feature type="transmembrane region" description="Helical" evidence="7">
    <location>
        <begin position="128"/>
        <end position="150"/>
    </location>
</feature>
<dbReference type="PANTHER" id="PTHR34697">
    <property type="entry name" value="PHOSPHATIDYLGLYCEROL LYSYLTRANSFERASE"/>
    <property type="match status" value="1"/>
</dbReference>
<dbReference type="InterPro" id="IPR024320">
    <property type="entry name" value="LPG_synthase_C"/>
</dbReference>
<feature type="transmembrane region" description="Helical" evidence="7">
    <location>
        <begin position="416"/>
        <end position="435"/>
    </location>
</feature>
<feature type="transmembrane region" description="Helical" evidence="7">
    <location>
        <begin position="392"/>
        <end position="410"/>
    </location>
</feature>
<keyword evidence="4 7" id="KW-0812">Transmembrane</keyword>
<gene>
    <name evidence="9" type="ORF">K1J50_11005</name>
</gene>
<keyword evidence="3" id="KW-0808">Transferase</keyword>
<feature type="transmembrane region" description="Helical" evidence="7">
    <location>
        <begin position="329"/>
        <end position="351"/>
    </location>
</feature>
<keyword evidence="6 7" id="KW-0472">Membrane</keyword>
<evidence type="ECO:0000256" key="1">
    <source>
        <dbReference type="ARBA" id="ARBA00004651"/>
    </source>
</evidence>